<feature type="compositionally biased region" description="Low complexity" evidence="1">
    <location>
        <begin position="41"/>
        <end position="58"/>
    </location>
</feature>
<dbReference type="AlphaFoldDB" id="A0A839EWX7"/>
<keyword evidence="2" id="KW-0255">Endonuclease</keyword>
<evidence type="ECO:0000313" key="3">
    <source>
        <dbReference type="Proteomes" id="UP000550401"/>
    </source>
</evidence>
<gene>
    <name evidence="2" type="ORF">FHW12_003410</name>
</gene>
<dbReference type="EMBL" id="JACGXL010000006">
    <property type="protein sequence ID" value="MBA8889167.1"/>
    <property type="molecule type" value="Genomic_DNA"/>
</dbReference>
<keyword evidence="2" id="KW-0540">Nuclease</keyword>
<comment type="caution">
    <text evidence="2">The sequence shown here is derived from an EMBL/GenBank/DDBJ whole genome shotgun (WGS) entry which is preliminary data.</text>
</comment>
<keyword evidence="3" id="KW-1185">Reference proteome</keyword>
<reference evidence="2 3" key="1">
    <citation type="submission" date="2020-07" db="EMBL/GenBank/DDBJ databases">
        <title>Genomic Encyclopedia of Type Strains, Phase IV (KMG-V): Genome sequencing to study the core and pangenomes of soil and plant-associated prokaryotes.</title>
        <authorList>
            <person name="Whitman W."/>
        </authorList>
    </citation>
    <scope>NUCLEOTIDE SEQUENCE [LARGE SCALE GENOMIC DNA]</scope>
    <source>
        <strain evidence="2 3">RH2WT43</strain>
    </source>
</reference>
<keyword evidence="2" id="KW-0378">Hydrolase</keyword>
<evidence type="ECO:0000256" key="1">
    <source>
        <dbReference type="SAM" id="MobiDB-lite"/>
    </source>
</evidence>
<accession>A0A839EWX7</accession>
<evidence type="ECO:0000313" key="2">
    <source>
        <dbReference type="EMBL" id="MBA8889167.1"/>
    </source>
</evidence>
<dbReference type="GO" id="GO:0004519">
    <property type="term" value="F:endonuclease activity"/>
    <property type="evidence" value="ECO:0007669"/>
    <property type="project" value="UniProtKB-KW"/>
</dbReference>
<feature type="region of interest" description="Disordered" evidence="1">
    <location>
        <begin position="41"/>
        <end position="63"/>
    </location>
</feature>
<dbReference type="Proteomes" id="UP000550401">
    <property type="component" value="Unassembled WGS sequence"/>
</dbReference>
<organism evidence="2 3">
    <name type="scientific">Dokdonella fugitiva</name>
    <dbReference type="NCBI Taxonomy" id="328517"/>
    <lineage>
        <taxon>Bacteria</taxon>
        <taxon>Pseudomonadati</taxon>
        <taxon>Pseudomonadota</taxon>
        <taxon>Gammaproteobacteria</taxon>
        <taxon>Lysobacterales</taxon>
        <taxon>Rhodanobacteraceae</taxon>
        <taxon>Dokdonella</taxon>
    </lineage>
</organism>
<protein>
    <submittedName>
        <fullName evidence="2">Putative flap endonuclease-1-like 5' DNA nuclease</fullName>
    </submittedName>
</protein>
<sequence>MGVLACCLWWFLCGLLIGWLANWLLQRFVRRAPPQAAHAATAPASAPVSPAMPAAVPADEPPVSHAPVSHARLIDVGAARAAGFNLRHADDLTIIEGIGPKLDELFRSHGVDGFTALAALDLDRMNAILEQGGPYFRFANPSTWARQAALAADNRWGELKALQEELIGGVDPTAGP</sequence>
<proteinExistence type="predicted"/>
<dbReference type="RefSeq" id="WP_182532216.1">
    <property type="nucleotide sequence ID" value="NZ_JACGXL010000006.1"/>
</dbReference>
<name>A0A839EWX7_9GAMM</name>